<dbReference type="RefSeq" id="WP_120271764.1">
    <property type="nucleotide sequence ID" value="NZ_RAPN01000001.1"/>
</dbReference>
<evidence type="ECO:0000256" key="1">
    <source>
        <dbReference type="SAM" id="Coils"/>
    </source>
</evidence>
<feature type="coiled-coil region" evidence="1">
    <location>
        <begin position="24"/>
        <end position="73"/>
    </location>
</feature>
<sequence>MNNHKENLENIVSKLKQDGIQAGEAEKQRIIEDAKKQAEVLLAEARKQAKEIIDEAKAKTEQLENNARTALAQASRDITEATKVAIIKHLQSVFGEQGKNLFTQKEYMEVLLKTTLESISGQKKVTVPEPIMKDMQEFLISESLNKEVELKPLAGSHPTIIIEPTGNNGLQFVLSSDDVEKGLFSLVNKDLVKRITQTTEN</sequence>
<evidence type="ECO:0000313" key="2">
    <source>
        <dbReference type="EMBL" id="RKD90353.1"/>
    </source>
</evidence>
<dbReference type="OrthoDB" id="1120047at2"/>
<dbReference type="AlphaFoldDB" id="A0A419W4G6"/>
<dbReference type="Gene3D" id="1.20.5.2950">
    <property type="match status" value="1"/>
</dbReference>
<protein>
    <submittedName>
        <fullName evidence="2">V/A-type H+-transporting ATPase subunit E</fullName>
    </submittedName>
</protein>
<keyword evidence="1" id="KW-0175">Coiled coil</keyword>
<name>A0A419W4G6_9BACT</name>
<accession>A0A419W4G6</accession>
<keyword evidence="3" id="KW-1185">Reference proteome</keyword>
<comment type="caution">
    <text evidence="2">The sequence shown here is derived from an EMBL/GenBank/DDBJ whole genome shotgun (WGS) entry which is preliminary data.</text>
</comment>
<proteinExistence type="predicted"/>
<reference evidence="2 3" key="1">
    <citation type="submission" date="2018-09" db="EMBL/GenBank/DDBJ databases">
        <title>Genomic Encyclopedia of Archaeal and Bacterial Type Strains, Phase II (KMG-II): from individual species to whole genera.</title>
        <authorList>
            <person name="Goeker M."/>
        </authorList>
    </citation>
    <scope>NUCLEOTIDE SEQUENCE [LARGE SCALE GENOMIC DNA]</scope>
    <source>
        <strain evidence="2 3">DSM 27148</strain>
    </source>
</reference>
<dbReference type="Proteomes" id="UP000283387">
    <property type="component" value="Unassembled WGS sequence"/>
</dbReference>
<gene>
    <name evidence="2" type="ORF">BC643_0690</name>
</gene>
<evidence type="ECO:0000313" key="3">
    <source>
        <dbReference type="Proteomes" id="UP000283387"/>
    </source>
</evidence>
<organism evidence="2 3">
    <name type="scientific">Mangrovibacterium diazotrophicum</name>
    <dbReference type="NCBI Taxonomy" id="1261403"/>
    <lineage>
        <taxon>Bacteria</taxon>
        <taxon>Pseudomonadati</taxon>
        <taxon>Bacteroidota</taxon>
        <taxon>Bacteroidia</taxon>
        <taxon>Marinilabiliales</taxon>
        <taxon>Prolixibacteraceae</taxon>
        <taxon>Mangrovibacterium</taxon>
    </lineage>
</organism>
<dbReference type="EMBL" id="RAPN01000001">
    <property type="protein sequence ID" value="RKD90353.1"/>
    <property type="molecule type" value="Genomic_DNA"/>
</dbReference>